<dbReference type="PANTHER" id="PTHR46370:SF1">
    <property type="entry name" value="GPALPP MOTIFS-CONTAINING PROTEIN 1"/>
    <property type="match status" value="1"/>
</dbReference>
<dbReference type="AlphaFoldDB" id="A0AAN8IJ85"/>
<dbReference type="Pfam" id="PF12572">
    <property type="entry name" value="DUF3752"/>
    <property type="match status" value="1"/>
</dbReference>
<feature type="region of interest" description="Disordered" evidence="1">
    <location>
        <begin position="527"/>
        <end position="614"/>
    </location>
</feature>
<feature type="region of interest" description="Disordered" evidence="1">
    <location>
        <begin position="1"/>
        <end position="35"/>
    </location>
</feature>
<comment type="caution">
    <text evidence="3">The sequence shown here is derived from an EMBL/GenBank/DDBJ whole genome shotgun (WGS) entry which is preliminary data.</text>
</comment>
<feature type="compositionally biased region" description="Basic and acidic residues" evidence="1">
    <location>
        <begin position="527"/>
        <end position="550"/>
    </location>
</feature>
<gene>
    <name evidence="3" type="ORF">GCK32_001232</name>
</gene>
<evidence type="ECO:0000313" key="3">
    <source>
        <dbReference type="EMBL" id="KAK5975571.1"/>
    </source>
</evidence>
<evidence type="ECO:0000259" key="2">
    <source>
        <dbReference type="Pfam" id="PF12572"/>
    </source>
</evidence>
<evidence type="ECO:0000256" key="1">
    <source>
        <dbReference type="SAM" id="MobiDB-lite"/>
    </source>
</evidence>
<feature type="region of interest" description="Disordered" evidence="1">
    <location>
        <begin position="243"/>
        <end position="310"/>
    </location>
</feature>
<keyword evidence="4" id="KW-1185">Reference proteome</keyword>
<organism evidence="3 4">
    <name type="scientific">Trichostrongylus colubriformis</name>
    <name type="common">Black scour worm</name>
    <dbReference type="NCBI Taxonomy" id="6319"/>
    <lineage>
        <taxon>Eukaryota</taxon>
        <taxon>Metazoa</taxon>
        <taxon>Ecdysozoa</taxon>
        <taxon>Nematoda</taxon>
        <taxon>Chromadorea</taxon>
        <taxon>Rhabditida</taxon>
        <taxon>Rhabditina</taxon>
        <taxon>Rhabditomorpha</taxon>
        <taxon>Strongyloidea</taxon>
        <taxon>Trichostrongylidae</taxon>
        <taxon>Trichostrongylus</taxon>
    </lineage>
</organism>
<feature type="domain" description="DUF3752" evidence="2">
    <location>
        <begin position="468"/>
        <end position="605"/>
    </location>
</feature>
<proteinExistence type="predicted"/>
<dbReference type="InterPro" id="IPR046331">
    <property type="entry name" value="GPAM1-like"/>
</dbReference>
<evidence type="ECO:0000313" key="4">
    <source>
        <dbReference type="Proteomes" id="UP001331761"/>
    </source>
</evidence>
<protein>
    <recommendedName>
        <fullName evidence="2">DUF3752 domain-containing protein</fullName>
    </recommendedName>
</protein>
<feature type="region of interest" description="Disordered" evidence="1">
    <location>
        <begin position="52"/>
        <end position="231"/>
    </location>
</feature>
<dbReference type="Proteomes" id="UP001331761">
    <property type="component" value="Unassembled WGS sequence"/>
</dbReference>
<dbReference type="PANTHER" id="PTHR46370">
    <property type="entry name" value="GPALPP MOTIFS-CONTAINING PROTEIN 1"/>
    <property type="match status" value="1"/>
</dbReference>
<name>A0AAN8IJ85_TRICO</name>
<dbReference type="InterPro" id="IPR022226">
    <property type="entry name" value="DUF3752"/>
</dbReference>
<feature type="compositionally biased region" description="Low complexity" evidence="1">
    <location>
        <begin position="165"/>
        <end position="178"/>
    </location>
</feature>
<accession>A0AAN8IJ85</accession>
<sequence>MESEQHSNDPAQDILPIPNRNPDMNPEIGNDRSGRFLYRDNNAMVIAAESLSAETLSSTTGSDWSAERAPEENLSDELESVASGIPPDWFSGSQILDMKISVGPSASGGSLNVTADSDERRSLSDGVVIGLSNESVLRSDPVSENDVASARSPDERTERTEPSSKSDSALSILSSSSGEGRRGTSNGGDTGEGNPDFYTLVDKTNAKIDLPDDDAVAPRTGHCVSPSSSGPDLVSAHFIGPFLPTSRVGPSSSPPTIGPSLSTSSMESSHLPFIGPSPPTSGTGPSLPLSSTSGPIPSPHQIGPSLPSSGLESSIVLPSVGLSPPTSEIGPSLLLPSMGPSPPTSGIGPSLPSTMGPYFPHQQVGLSLPNMGPSLPPQNIGPAPHHREIGPALPPGLAYGCNDNQDDDEECFGPMPPVSMGAADGGDNMEMDEPIGPMPIPRDAVEGAAEEYALLRMRMEKKEDENKPKREDWMLKVPEKVANYGLGARQFKRGSSAMAELDKSWEDSPQAKKACCEEGVGIRRTLAEEKRDEEQRRLAEALNSDRKESFVDAQLKAKKGTTPQNPTTSGERVAFDREKDMGGAGSKKMSLEEVRERAGHLGSRFAPGSSQNYL</sequence>
<feature type="compositionally biased region" description="Low complexity" evidence="1">
    <location>
        <begin position="280"/>
        <end position="295"/>
    </location>
</feature>
<feature type="compositionally biased region" description="Basic and acidic residues" evidence="1">
    <location>
        <begin position="152"/>
        <end position="164"/>
    </location>
</feature>
<feature type="compositionally biased region" description="Polar residues" evidence="1">
    <location>
        <begin position="561"/>
        <end position="570"/>
    </location>
</feature>
<feature type="compositionally biased region" description="Low complexity" evidence="1">
    <location>
        <begin position="258"/>
        <end position="269"/>
    </location>
</feature>
<reference evidence="3 4" key="1">
    <citation type="submission" date="2019-10" db="EMBL/GenBank/DDBJ databases">
        <title>Assembly and Annotation for the nematode Trichostrongylus colubriformis.</title>
        <authorList>
            <person name="Martin J."/>
        </authorList>
    </citation>
    <scope>NUCLEOTIDE SEQUENCE [LARGE SCALE GENOMIC DNA]</scope>
    <source>
        <strain evidence="3">G859</strain>
        <tissue evidence="3">Whole worm</tissue>
    </source>
</reference>
<feature type="compositionally biased region" description="Basic and acidic residues" evidence="1">
    <location>
        <begin position="589"/>
        <end position="599"/>
    </location>
</feature>
<dbReference type="EMBL" id="WIXE01012892">
    <property type="protein sequence ID" value="KAK5975571.1"/>
    <property type="molecule type" value="Genomic_DNA"/>
</dbReference>